<keyword evidence="2" id="KW-1185">Reference proteome</keyword>
<dbReference type="Proteomes" id="UP000652755">
    <property type="component" value="Unassembled WGS sequence"/>
</dbReference>
<dbReference type="EMBL" id="JACRYL010000001">
    <property type="protein sequence ID" value="MBC6109073.1"/>
    <property type="molecule type" value="Genomic_DNA"/>
</dbReference>
<dbReference type="Pfam" id="PF14135">
    <property type="entry name" value="DUF4302"/>
    <property type="match status" value="1"/>
</dbReference>
<gene>
    <name evidence="1" type="ORF">H7U22_01435</name>
</gene>
<dbReference type="PROSITE" id="PS51257">
    <property type="entry name" value="PROKAR_LIPOPROTEIN"/>
    <property type="match status" value="1"/>
</dbReference>
<organism evidence="1 2">
    <name type="scientific">Pedobacter fastidiosus</name>
    <dbReference type="NCBI Taxonomy" id="2765361"/>
    <lineage>
        <taxon>Bacteria</taxon>
        <taxon>Pseudomonadati</taxon>
        <taxon>Bacteroidota</taxon>
        <taxon>Sphingobacteriia</taxon>
        <taxon>Sphingobacteriales</taxon>
        <taxon>Sphingobacteriaceae</taxon>
        <taxon>Pedobacter</taxon>
    </lineage>
</organism>
<protein>
    <submittedName>
        <fullName evidence="1">DUF4302 domain-containing protein</fullName>
    </submittedName>
</protein>
<proteinExistence type="predicted"/>
<dbReference type="InterPro" id="IPR025396">
    <property type="entry name" value="DUF4302"/>
</dbReference>
<accession>A0ABR7KMW0</accession>
<reference evidence="1 2" key="1">
    <citation type="submission" date="2020-08" db="EMBL/GenBank/DDBJ databases">
        <authorList>
            <person name="Sun Q."/>
            <person name="Inoue M."/>
        </authorList>
    </citation>
    <scope>NUCLEOTIDE SEQUENCE [LARGE SCALE GENOMIC DNA]</scope>
    <source>
        <strain evidence="1 2">CCM 8938</strain>
    </source>
</reference>
<sequence>MRKILLYSLLSFALFSGCKKDEILVDGERPEERVTEALTKYNDLLTGSAFGWKAYLYPSGGGGYSFYLNFTKSNRVTMFADLDYGPAQTSMESSYRMKAMQAPTLSFDTYNYMHILADPNPSVFGGVAGYGVYSDFEFAVDKQVGDTLKLNGKFLDSKLILVKATQAEQTSYNSKGLFNSVSNTVNYTSANPNLYVFLGDATKIQTSIDVYNKVFSLTYESNGEVITTSTGFAFTLTGIILQDPLYYKGKKISELTWDSVKGVYYTIVDGARVEIVISPTPILPLHLLIGINYTTITAPNGTTYPGWSSDFQARRAAAAAAMLAGPYALRLDKMAFKFNTIQKTMVLTVDIYQGATRFIGDFPYTFVKSAAGVYKFTAGTPTGNAALIIANMAPLTTQRLNVDQFTLDYFTHPSTGATLGQFKSVENPGFTFTGALQ</sequence>
<comment type="caution">
    <text evidence="1">The sequence shown here is derived from an EMBL/GenBank/DDBJ whole genome shotgun (WGS) entry which is preliminary data.</text>
</comment>
<name>A0ABR7KMW0_9SPHI</name>
<evidence type="ECO:0000313" key="2">
    <source>
        <dbReference type="Proteomes" id="UP000652755"/>
    </source>
</evidence>
<evidence type="ECO:0000313" key="1">
    <source>
        <dbReference type="EMBL" id="MBC6109073.1"/>
    </source>
</evidence>
<dbReference type="RefSeq" id="WP_187069558.1">
    <property type="nucleotide sequence ID" value="NZ_JACRYL010000001.1"/>
</dbReference>